<dbReference type="InterPro" id="IPR000160">
    <property type="entry name" value="GGDEF_dom"/>
</dbReference>
<evidence type="ECO:0000313" key="5">
    <source>
        <dbReference type="EMBL" id="GHG66489.1"/>
    </source>
</evidence>
<sequence length="322" mass="35768">MVIFIFSALIGSLNVVLFSAYQIAAFNFTSAAASVAIWFYFQFSRNLKAASWLVVAAILFNLGAFMLAAKGAAYSIIWLTVLPPLAFFLLGRLAGSWVTAIAFVVTLSLLVFFQSQLPTLKFSTGAILNIAEVFIILWLVFRFYEGSRQAAFQELKRLSVIDKLTGIHNRSRLDDLLESHIHLAARTSLPLVVILIDIDHFKQVNDRYGHLRGDAVLQQVATALKSRVRITDELGRWGGEEFLLLCPDTSLQEGTQLAESLRQYIAGNINIDGEALTLSFGLTEVRQQISANEAIRQADEALYAAKDSGRNRVMVFLQDSKI</sequence>
<keyword evidence="3" id="KW-0812">Transmembrane</keyword>
<evidence type="ECO:0000256" key="2">
    <source>
        <dbReference type="ARBA" id="ARBA00034247"/>
    </source>
</evidence>
<dbReference type="Pfam" id="PF20966">
    <property type="entry name" value="MASE6"/>
    <property type="match status" value="1"/>
</dbReference>
<keyword evidence="6" id="KW-1185">Reference proteome</keyword>
<dbReference type="InterPro" id="IPR043128">
    <property type="entry name" value="Rev_trsase/Diguanyl_cyclase"/>
</dbReference>
<dbReference type="PANTHER" id="PTHR45138:SF9">
    <property type="entry name" value="DIGUANYLATE CYCLASE DGCM-RELATED"/>
    <property type="match status" value="1"/>
</dbReference>
<dbReference type="InterPro" id="IPR029787">
    <property type="entry name" value="Nucleotide_cyclase"/>
</dbReference>
<dbReference type="EC" id="2.7.7.65" evidence="1"/>
<comment type="caution">
    <text evidence="5">The sequence shown here is derived from an EMBL/GenBank/DDBJ whole genome shotgun (WGS) entry which is preliminary data.</text>
</comment>
<accession>A0ABQ3L247</accession>
<evidence type="ECO:0000256" key="3">
    <source>
        <dbReference type="SAM" id="Phobius"/>
    </source>
</evidence>
<gene>
    <name evidence="5" type="ORF">GCM10010919_14210</name>
</gene>
<feature type="domain" description="GGDEF" evidence="4">
    <location>
        <begin position="189"/>
        <end position="318"/>
    </location>
</feature>
<keyword evidence="3" id="KW-0472">Membrane</keyword>
<keyword evidence="3" id="KW-1133">Transmembrane helix</keyword>
<dbReference type="SUPFAM" id="SSF55073">
    <property type="entry name" value="Nucleotide cyclase"/>
    <property type="match status" value="1"/>
</dbReference>
<reference evidence="6" key="1">
    <citation type="journal article" date="2019" name="Int. J. Syst. Evol. Microbiol.">
        <title>The Global Catalogue of Microorganisms (GCM) 10K type strain sequencing project: providing services to taxonomists for standard genome sequencing and annotation.</title>
        <authorList>
            <consortium name="The Broad Institute Genomics Platform"/>
            <consortium name="The Broad Institute Genome Sequencing Center for Infectious Disease"/>
            <person name="Wu L."/>
            <person name="Ma J."/>
        </authorList>
    </citation>
    <scope>NUCLEOTIDE SEQUENCE [LARGE SCALE GENOMIC DNA]</scope>
    <source>
        <strain evidence="6">CGMCC 1.7003</strain>
    </source>
</reference>
<dbReference type="SMART" id="SM00267">
    <property type="entry name" value="GGDEF"/>
    <property type="match status" value="1"/>
</dbReference>
<evidence type="ECO:0000259" key="4">
    <source>
        <dbReference type="PROSITE" id="PS50887"/>
    </source>
</evidence>
<evidence type="ECO:0000256" key="1">
    <source>
        <dbReference type="ARBA" id="ARBA00012528"/>
    </source>
</evidence>
<dbReference type="PROSITE" id="PS50887">
    <property type="entry name" value="GGDEF"/>
    <property type="match status" value="1"/>
</dbReference>
<name>A0ABQ3L247_9ALTE</name>
<feature type="transmembrane region" description="Helical" evidence="3">
    <location>
        <begin position="125"/>
        <end position="144"/>
    </location>
</feature>
<dbReference type="InterPro" id="IPR050469">
    <property type="entry name" value="Diguanylate_Cyclase"/>
</dbReference>
<organism evidence="5 6">
    <name type="scientific">Alishewanella longhuensis</name>
    <dbReference type="NCBI Taxonomy" id="1091037"/>
    <lineage>
        <taxon>Bacteria</taxon>
        <taxon>Pseudomonadati</taxon>
        <taxon>Pseudomonadota</taxon>
        <taxon>Gammaproteobacteria</taxon>
        <taxon>Alteromonadales</taxon>
        <taxon>Alteromonadaceae</taxon>
        <taxon>Alishewanella</taxon>
    </lineage>
</organism>
<dbReference type="PANTHER" id="PTHR45138">
    <property type="entry name" value="REGULATORY COMPONENTS OF SENSORY TRANSDUCTION SYSTEM"/>
    <property type="match status" value="1"/>
</dbReference>
<proteinExistence type="predicted"/>
<feature type="transmembrane region" description="Helical" evidence="3">
    <location>
        <begin position="20"/>
        <end position="41"/>
    </location>
</feature>
<dbReference type="Gene3D" id="3.30.70.270">
    <property type="match status" value="1"/>
</dbReference>
<dbReference type="Proteomes" id="UP000659697">
    <property type="component" value="Unassembled WGS sequence"/>
</dbReference>
<dbReference type="InterPro" id="IPR048435">
    <property type="entry name" value="MASE6"/>
</dbReference>
<comment type="catalytic activity">
    <reaction evidence="2">
        <text>2 GTP = 3',3'-c-di-GMP + 2 diphosphate</text>
        <dbReference type="Rhea" id="RHEA:24898"/>
        <dbReference type="ChEBI" id="CHEBI:33019"/>
        <dbReference type="ChEBI" id="CHEBI:37565"/>
        <dbReference type="ChEBI" id="CHEBI:58805"/>
        <dbReference type="EC" id="2.7.7.65"/>
    </reaction>
</comment>
<feature type="transmembrane region" description="Helical" evidence="3">
    <location>
        <begin position="85"/>
        <end position="113"/>
    </location>
</feature>
<evidence type="ECO:0000313" key="6">
    <source>
        <dbReference type="Proteomes" id="UP000659697"/>
    </source>
</evidence>
<dbReference type="EMBL" id="BNAO01000003">
    <property type="protein sequence ID" value="GHG66489.1"/>
    <property type="molecule type" value="Genomic_DNA"/>
</dbReference>
<protein>
    <recommendedName>
        <fullName evidence="1">diguanylate cyclase</fullName>
        <ecNumber evidence="1">2.7.7.65</ecNumber>
    </recommendedName>
</protein>
<dbReference type="CDD" id="cd01949">
    <property type="entry name" value="GGDEF"/>
    <property type="match status" value="1"/>
</dbReference>
<dbReference type="Pfam" id="PF00990">
    <property type="entry name" value="GGDEF"/>
    <property type="match status" value="1"/>
</dbReference>
<dbReference type="NCBIfam" id="TIGR00254">
    <property type="entry name" value="GGDEF"/>
    <property type="match status" value="1"/>
</dbReference>
<feature type="transmembrane region" description="Helical" evidence="3">
    <location>
        <begin position="53"/>
        <end position="79"/>
    </location>
</feature>